<evidence type="ECO:0000313" key="12">
    <source>
        <dbReference type="EMBL" id="PST43081.1"/>
    </source>
</evidence>
<dbReference type="GO" id="GO:0004526">
    <property type="term" value="F:ribonuclease P activity"/>
    <property type="evidence" value="ECO:0007669"/>
    <property type="project" value="UniProtKB-UniRule"/>
</dbReference>
<dbReference type="PANTHER" id="PTHR33992:SF1">
    <property type="entry name" value="RIBONUCLEASE P PROTEIN COMPONENT"/>
    <property type="match status" value="1"/>
</dbReference>
<sequence length="113" mass="13648">MKKEFRVKRNEDFSKIIARKKSFANSCFIIYKDENQIGHGRVGISVSKKLGNAVTRNKIKRQLRMMIQECFHFDEEVDYIVIVRKNFLNHTYIENKKELEYLYKKVKRKEISK</sequence>
<gene>
    <name evidence="7 9" type="primary">rnpA</name>
    <name evidence="12" type="ORF">C7U54_02825</name>
    <name evidence="9" type="ORF">Fi14EGH31_29470</name>
    <name evidence="10" type="ORF">LJD74_04720</name>
    <name evidence="11" type="ORF">NE542_06700</name>
</gene>
<proteinExistence type="inferred from homology"/>
<keyword evidence="4 7" id="KW-0255">Endonuclease</keyword>
<keyword evidence="13" id="KW-1185">Reference proteome</keyword>
<dbReference type="GO" id="GO:0001682">
    <property type="term" value="P:tRNA 5'-leader removal"/>
    <property type="evidence" value="ECO:0007669"/>
    <property type="project" value="UniProtKB-UniRule"/>
</dbReference>
<evidence type="ECO:0000256" key="6">
    <source>
        <dbReference type="ARBA" id="ARBA00022884"/>
    </source>
</evidence>
<dbReference type="Proteomes" id="UP000593842">
    <property type="component" value="Chromosome"/>
</dbReference>
<dbReference type="PROSITE" id="PS00648">
    <property type="entry name" value="RIBONUCLEASE_P"/>
    <property type="match status" value="1"/>
</dbReference>
<keyword evidence="2 7" id="KW-0819">tRNA processing</keyword>
<dbReference type="NCBIfam" id="TIGR00188">
    <property type="entry name" value="rnpA"/>
    <property type="match status" value="1"/>
</dbReference>
<comment type="subunit">
    <text evidence="7">Consists of a catalytic RNA component (M1 or rnpB) and a protein subunit.</text>
</comment>
<evidence type="ECO:0000256" key="7">
    <source>
        <dbReference type="HAMAP-Rule" id="MF_00227"/>
    </source>
</evidence>
<evidence type="ECO:0000256" key="5">
    <source>
        <dbReference type="ARBA" id="ARBA00022801"/>
    </source>
</evidence>
<dbReference type="SUPFAM" id="SSF54211">
    <property type="entry name" value="Ribosomal protein S5 domain 2-like"/>
    <property type="match status" value="1"/>
</dbReference>
<dbReference type="PANTHER" id="PTHR33992">
    <property type="entry name" value="RIBONUCLEASE P PROTEIN COMPONENT"/>
    <property type="match status" value="1"/>
</dbReference>
<dbReference type="GO" id="GO:0000049">
    <property type="term" value="F:tRNA binding"/>
    <property type="evidence" value="ECO:0007669"/>
    <property type="project" value="UniProtKB-UniRule"/>
</dbReference>
<reference evidence="11" key="5">
    <citation type="submission" date="2022-06" db="EMBL/GenBank/DDBJ databases">
        <title>Isolation of gut microbiota from human fecal samples.</title>
        <authorList>
            <person name="Pamer E.G."/>
            <person name="Barat B."/>
            <person name="Waligurski E."/>
            <person name="Medina S."/>
            <person name="Paddock L."/>
            <person name="Mostad J."/>
        </authorList>
    </citation>
    <scope>NUCLEOTIDE SEQUENCE</scope>
    <source>
        <strain evidence="11">DFI.6.24</strain>
    </source>
</reference>
<evidence type="ECO:0000313" key="10">
    <source>
        <dbReference type="EMBL" id="MCB8561317.1"/>
    </source>
</evidence>
<dbReference type="EMBL" id="AP024085">
    <property type="protein sequence ID" value="BCL59235.1"/>
    <property type="molecule type" value="Genomic_DNA"/>
</dbReference>
<dbReference type="EMBL" id="JAJDKQ010000006">
    <property type="protein sequence ID" value="MCB8561317.1"/>
    <property type="molecule type" value="Genomic_DNA"/>
</dbReference>
<dbReference type="RefSeq" id="WP_022002046.1">
    <property type="nucleotide sequence ID" value="NZ_AP024085.1"/>
</dbReference>
<accession>A0A2T3G6K6</accession>
<dbReference type="EC" id="3.1.26.5" evidence="7 8"/>
<dbReference type="KEGG" id="fit:Fi14EGH31_29470"/>
<protein>
    <recommendedName>
        <fullName evidence="7 8">Ribonuclease P protein component</fullName>
        <shortName evidence="7">RNase P protein</shortName>
        <shortName evidence="7">RNaseP protein</shortName>
        <ecNumber evidence="7 8">3.1.26.5</ecNumber>
    </recommendedName>
    <alternativeName>
        <fullName evidence="7">Protein C5</fullName>
    </alternativeName>
</protein>
<evidence type="ECO:0000313" key="14">
    <source>
        <dbReference type="Proteomes" id="UP000593842"/>
    </source>
</evidence>
<dbReference type="InterPro" id="IPR014721">
    <property type="entry name" value="Ribsml_uS5_D2-typ_fold_subgr"/>
</dbReference>
<dbReference type="InterPro" id="IPR000100">
    <property type="entry name" value="RNase_P"/>
</dbReference>
<dbReference type="Proteomes" id="UP001204814">
    <property type="component" value="Unassembled WGS sequence"/>
</dbReference>
<reference evidence="12 13" key="1">
    <citation type="journal article" date="2019" name="Int. J. Syst. Evol. Microbiol.">
        <title>Faecalibacillus intestinalis gen. nov., sp. nov. and Faecalibacillus faecis sp. nov., isolated from human faeces.</title>
        <authorList>
            <person name="Seo B."/>
            <person name="Jeon K."/>
            <person name="Baek I."/>
            <person name="Lee Y.M."/>
            <person name="Baek K."/>
            <person name="Ko G."/>
        </authorList>
    </citation>
    <scope>NUCLEOTIDE SEQUENCE [LARGE SCALE GENOMIC DNA]</scope>
    <source>
        <strain evidence="12 13">SNUG30099</strain>
    </source>
</reference>
<dbReference type="AlphaFoldDB" id="A0A2T3G6K6"/>
<organism evidence="12 13">
    <name type="scientific">Faecalibacillus intestinalis</name>
    <dbReference type="NCBI Taxonomy" id="1982626"/>
    <lineage>
        <taxon>Bacteria</taxon>
        <taxon>Bacillati</taxon>
        <taxon>Bacillota</taxon>
        <taxon>Erysipelotrichia</taxon>
        <taxon>Erysipelotrichales</taxon>
        <taxon>Coprobacillaceae</taxon>
        <taxon>Faecalibacillus</taxon>
    </lineage>
</organism>
<comment type="catalytic activity">
    <reaction evidence="7">
        <text>Endonucleolytic cleavage of RNA, removing 5'-extranucleotides from tRNA precursor.</text>
        <dbReference type="EC" id="3.1.26.5"/>
    </reaction>
</comment>
<dbReference type="InterPro" id="IPR020539">
    <property type="entry name" value="RNase_P_CS"/>
</dbReference>
<dbReference type="GeneID" id="70581375"/>
<evidence type="ECO:0000313" key="11">
    <source>
        <dbReference type="EMBL" id="MCQ5061521.1"/>
    </source>
</evidence>
<evidence type="ECO:0000256" key="4">
    <source>
        <dbReference type="ARBA" id="ARBA00022759"/>
    </source>
</evidence>
<dbReference type="Gene3D" id="3.30.230.10">
    <property type="match status" value="1"/>
</dbReference>
<reference evidence="10" key="4">
    <citation type="submission" date="2021-10" db="EMBL/GenBank/DDBJ databases">
        <title>Collection of gut derived symbiotic bacterial strains cultured from healthy donors.</title>
        <authorList>
            <person name="Lin H."/>
            <person name="Littmann E."/>
            <person name="Kohout C."/>
            <person name="Pamer E.G."/>
        </authorList>
    </citation>
    <scope>NUCLEOTIDE SEQUENCE</scope>
    <source>
        <strain evidence="10">DFI.5.2</strain>
    </source>
</reference>
<keyword evidence="5 7" id="KW-0378">Hydrolase</keyword>
<evidence type="ECO:0000256" key="8">
    <source>
        <dbReference type="NCBIfam" id="TIGR00188"/>
    </source>
</evidence>
<evidence type="ECO:0000256" key="2">
    <source>
        <dbReference type="ARBA" id="ARBA00022694"/>
    </source>
</evidence>
<keyword evidence="6 7" id="KW-0694">RNA-binding</keyword>
<dbReference type="GO" id="GO:0042781">
    <property type="term" value="F:3'-tRNA processing endoribonuclease activity"/>
    <property type="evidence" value="ECO:0007669"/>
    <property type="project" value="TreeGrafter"/>
</dbReference>
<comment type="function">
    <text evidence="1 7">RNaseP catalyzes the removal of the 5'-leader sequence from pre-tRNA to produce the mature 5'-terminus. It can also cleave other RNA substrates such as 4.5S RNA. The protein component plays an auxiliary but essential role in vivo by binding to the 5'-leader sequence and broadening the substrate specificity of the ribozyme.</text>
</comment>
<dbReference type="HAMAP" id="MF_00227">
    <property type="entry name" value="RNase_P"/>
    <property type="match status" value="1"/>
</dbReference>
<evidence type="ECO:0000256" key="1">
    <source>
        <dbReference type="ARBA" id="ARBA00002663"/>
    </source>
</evidence>
<dbReference type="Proteomes" id="UP001197827">
    <property type="component" value="Unassembled WGS sequence"/>
</dbReference>
<keyword evidence="3 7" id="KW-0540">Nuclease</keyword>
<evidence type="ECO:0000256" key="3">
    <source>
        <dbReference type="ARBA" id="ARBA00022722"/>
    </source>
</evidence>
<name>A0A2T3G6K6_9FIRM</name>
<dbReference type="EMBL" id="PYLQ01000002">
    <property type="protein sequence ID" value="PST43081.1"/>
    <property type="molecule type" value="Genomic_DNA"/>
</dbReference>
<reference evidence="14" key="3">
    <citation type="submission" date="2020-09" db="EMBL/GenBank/DDBJ databases">
        <title>Complete genome sequencing of Faecalibacillus intestinalis strain 14EGH31.</title>
        <authorList>
            <person name="Sakamoto M."/>
            <person name="Murakami T."/>
            <person name="Mori H."/>
        </authorList>
    </citation>
    <scope>NUCLEOTIDE SEQUENCE [LARGE SCALE GENOMIC DNA]</scope>
    <source>
        <strain evidence="14">14EGH31</strain>
    </source>
</reference>
<comment type="similarity">
    <text evidence="7">Belongs to the RnpA family.</text>
</comment>
<evidence type="ECO:0000313" key="9">
    <source>
        <dbReference type="EMBL" id="BCL59235.1"/>
    </source>
</evidence>
<evidence type="ECO:0000313" key="13">
    <source>
        <dbReference type="Proteomes" id="UP000240974"/>
    </source>
</evidence>
<dbReference type="Pfam" id="PF00825">
    <property type="entry name" value="Ribonuclease_P"/>
    <property type="match status" value="1"/>
</dbReference>
<dbReference type="EMBL" id="JANGBO010000004">
    <property type="protein sequence ID" value="MCQ5061521.1"/>
    <property type="molecule type" value="Genomic_DNA"/>
</dbReference>
<reference evidence="9" key="2">
    <citation type="journal article" date="2020" name="Microbiol. Resour. Announc.">
        <title>Complete Genome Sequence of Faecalibacillus intestinalis JCM 34082, Isolated from Feces from a Healthy Japanese Female.</title>
        <authorList>
            <person name="Sakamoto M."/>
            <person name="Ikeyama N."/>
            <person name="Toyoda A."/>
            <person name="Murakami T."/>
            <person name="Mori H."/>
            <person name="Ohkuma M."/>
        </authorList>
    </citation>
    <scope>NUCLEOTIDE SEQUENCE</scope>
    <source>
        <strain evidence="9">14EGH31</strain>
    </source>
</reference>
<dbReference type="InterPro" id="IPR020568">
    <property type="entry name" value="Ribosomal_Su5_D2-typ_SF"/>
</dbReference>
<dbReference type="GO" id="GO:0030677">
    <property type="term" value="C:ribonuclease P complex"/>
    <property type="evidence" value="ECO:0007669"/>
    <property type="project" value="TreeGrafter"/>
</dbReference>
<dbReference type="Proteomes" id="UP000240974">
    <property type="component" value="Unassembled WGS sequence"/>
</dbReference>